<keyword evidence="2 4" id="KW-0472">Membrane</keyword>
<organism evidence="7 8">
    <name type="scientific">Pseudotamlana haliotis</name>
    <dbReference type="NCBI Taxonomy" id="2614804"/>
    <lineage>
        <taxon>Bacteria</taxon>
        <taxon>Pseudomonadati</taxon>
        <taxon>Bacteroidota</taxon>
        <taxon>Flavobacteriia</taxon>
        <taxon>Flavobacteriales</taxon>
        <taxon>Flavobacteriaceae</taxon>
        <taxon>Pseudotamlana</taxon>
    </lineage>
</organism>
<evidence type="ECO:0000256" key="1">
    <source>
        <dbReference type="ARBA" id="ARBA00004442"/>
    </source>
</evidence>
<feature type="domain" description="OmpA-like" evidence="6">
    <location>
        <begin position="141"/>
        <end position="255"/>
    </location>
</feature>
<evidence type="ECO:0000313" key="7">
    <source>
        <dbReference type="EMBL" id="KAB1067876.1"/>
    </source>
</evidence>
<dbReference type="SUPFAM" id="SSF103088">
    <property type="entry name" value="OmpA-like"/>
    <property type="match status" value="1"/>
</dbReference>
<keyword evidence="3" id="KW-0998">Cell outer membrane</keyword>
<sequence length="255" mass="28677">MKKTLALVLFILFLLLAWFSWAWYKDTVVCCAEPEPVVTYGPLIFDCATGEVITNDLWPEKKQEIIDAQVEGKKLLLVGPYFTGETEQAGLDRAEKVKALFTELPSEDIETGARAASDCETTQVKILHELKYKWVTRNDHVVEHFGTTMVFYKYDSTEEVSNESVLAYFKELAAFLKDSGDHIQLVGHTDSDGASDYNEDLGLKRANAYKAHLIGLGVAEDKITVESKGESMPLKPNDSPENKKLNRRVEIHISK</sequence>
<protein>
    <submittedName>
        <fullName evidence="7">OmpA family protein</fullName>
    </submittedName>
</protein>
<feature type="compositionally biased region" description="Basic and acidic residues" evidence="5">
    <location>
        <begin position="238"/>
        <end position="255"/>
    </location>
</feature>
<keyword evidence="8" id="KW-1185">Reference proteome</keyword>
<comment type="subcellular location">
    <subcellularLocation>
        <location evidence="1">Cell outer membrane</location>
    </subcellularLocation>
</comment>
<dbReference type="Proteomes" id="UP000441333">
    <property type="component" value="Unassembled WGS sequence"/>
</dbReference>
<dbReference type="InterPro" id="IPR006665">
    <property type="entry name" value="OmpA-like"/>
</dbReference>
<dbReference type="PANTHER" id="PTHR30329:SF21">
    <property type="entry name" value="LIPOPROTEIN YIAD-RELATED"/>
    <property type="match status" value="1"/>
</dbReference>
<reference evidence="7 8" key="1">
    <citation type="submission" date="2019-09" db="EMBL/GenBank/DDBJ databases">
        <authorList>
            <person name="Cao W.R."/>
        </authorList>
    </citation>
    <scope>NUCLEOTIDE SEQUENCE [LARGE SCALE GENOMIC DNA]</scope>
    <source>
        <strain evidence="7 8">B1N29</strain>
    </source>
</reference>
<dbReference type="Gene3D" id="3.30.1330.60">
    <property type="entry name" value="OmpA-like domain"/>
    <property type="match status" value="1"/>
</dbReference>
<dbReference type="EMBL" id="WAAT01000044">
    <property type="protein sequence ID" value="KAB1067876.1"/>
    <property type="molecule type" value="Genomic_DNA"/>
</dbReference>
<accession>A0A6N6MCE5</accession>
<dbReference type="RefSeq" id="WP_150939271.1">
    <property type="nucleotide sequence ID" value="NZ_WAAT01000044.1"/>
</dbReference>
<gene>
    <name evidence="7" type="ORF">F6U93_09745</name>
</gene>
<evidence type="ECO:0000256" key="2">
    <source>
        <dbReference type="ARBA" id="ARBA00023136"/>
    </source>
</evidence>
<dbReference type="CDD" id="cd07185">
    <property type="entry name" value="OmpA_C-like"/>
    <property type="match status" value="1"/>
</dbReference>
<feature type="region of interest" description="Disordered" evidence="5">
    <location>
        <begin position="227"/>
        <end position="255"/>
    </location>
</feature>
<dbReference type="InterPro" id="IPR050330">
    <property type="entry name" value="Bact_OuterMem_StrucFunc"/>
</dbReference>
<dbReference type="PANTHER" id="PTHR30329">
    <property type="entry name" value="STATOR ELEMENT OF FLAGELLAR MOTOR COMPLEX"/>
    <property type="match status" value="1"/>
</dbReference>
<dbReference type="PRINTS" id="PR01023">
    <property type="entry name" value="NAFLGMOTY"/>
</dbReference>
<dbReference type="PRINTS" id="PR01021">
    <property type="entry name" value="OMPADOMAIN"/>
</dbReference>
<name>A0A6N6MCE5_9FLAO</name>
<proteinExistence type="predicted"/>
<comment type="caution">
    <text evidence="7">The sequence shown here is derived from an EMBL/GenBank/DDBJ whole genome shotgun (WGS) entry which is preliminary data.</text>
</comment>
<evidence type="ECO:0000256" key="5">
    <source>
        <dbReference type="SAM" id="MobiDB-lite"/>
    </source>
</evidence>
<evidence type="ECO:0000313" key="8">
    <source>
        <dbReference type="Proteomes" id="UP000441333"/>
    </source>
</evidence>
<evidence type="ECO:0000259" key="6">
    <source>
        <dbReference type="PROSITE" id="PS51123"/>
    </source>
</evidence>
<evidence type="ECO:0000256" key="3">
    <source>
        <dbReference type="ARBA" id="ARBA00023237"/>
    </source>
</evidence>
<dbReference type="PROSITE" id="PS51123">
    <property type="entry name" value="OMPA_2"/>
    <property type="match status" value="1"/>
</dbReference>
<dbReference type="Pfam" id="PF00691">
    <property type="entry name" value="OmpA"/>
    <property type="match status" value="1"/>
</dbReference>
<evidence type="ECO:0000256" key="4">
    <source>
        <dbReference type="PROSITE-ProRule" id="PRU00473"/>
    </source>
</evidence>
<dbReference type="AlphaFoldDB" id="A0A6N6MCE5"/>
<dbReference type="InterPro" id="IPR036737">
    <property type="entry name" value="OmpA-like_sf"/>
</dbReference>
<dbReference type="GO" id="GO:0009279">
    <property type="term" value="C:cell outer membrane"/>
    <property type="evidence" value="ECO:0007669"/>
    <property type="project" value="UniProtKB-SubCell"/>
</dbReference>
<dbReference type="InterPro" id="IPR006664">
    <property type="entry name" value="OMP_bac"/>
</dbReference>